<dbReference type="InterPro" id="IPR002295">
    <property type="entry name" value="N4/N6-MTase_EcoPI_Mod-like"/>
</dbReference>
<dbReference type="GO" id="GO:0009007">
    <property type="term" value="F:site-specific DNA-methyltransferase (adenine-specific) activity"/>
    <property type="evidence" value="ECO:0007669"/>
    <property type="project" value="UniProtKB-EC"/>
</dbReference>
<sequence>MNIRKIQMTDINPAAYNPRVDLKPGDLEYEKLKRSIEEYGYIELLVWNERTKNLVGGHQRYKILLAQGITEVEVSVVNLDDAKEKALNIALNKIGGDWDYAALGDLLKELSDTEDIDLELSGFTFEEAGEIFEELNVEGVSFGDDPEEDDFDAAEELKKIKDPICKPGDIWTLGKHRLMCGDSTNKNDVLQLMNNKLADMVFTDPPYNVNYTGKTEDALTIENDQMDDESFYEFLLTAYINMLEVSRPGAAIYVCHADSEGINFRKGLKDAGWLLKQCIIWAKNSFVMGRSDYHWQHEPILYGWKPGAAHTWNSDRKQTTVWEFDKPLRNGEHPTMKPVGIPAKGIQNSSYKGNIVFEPFGGSGSTLIAAEQLNRICYIMEYDPNYCDVIIKRWEELTGNKAIKEE</sequence>
<dbReference type="GO" id="GO:0008170">
    <property type="term" value="F:N-methyltransferase activity"/>
    <property type="evidence" value="ECO:0007669"/>
    <property type="project" value="InterPro"/>
</dbReference>
<dbReference type="InterPro" id="IPR015840">
    <property type="entry name" value="DNA_MeTrfase_ParB"/>
</dbReference>
<proteinExistence type="inferred from homology"/>
<dbReference type="GO" id="GO:0032259">
    <property type="term" value="P:methylation"/>
    <property type="evidence" value="ECO:0007669"/>
    <property type="project" value="UniProtKB-KW"/>
</dbReference>
<keyword evidence="2 7" id="KW-0489">Methyltransferase</keyword>
<dbReference type="GO" id="GO:0009307">
    <property type="term" value="P:DNA restriction-modification system"/>
    <property type="evidence" value="ECO:0007669"/>
    <property type="project" value="UniProtKB-KW"/>
</dbReference>
<reference evidence="8" key="1">
    <citation type="submission" date="2017-04" db="EMBL/GenBank/DDBJ databases">
        <authorList>
            <person name="Criscuolo A."/>
        </authorList>
    </citation>
    <scope>NUCLEOTIDE SEQUENCE [LARGE SCALE GENOMIC DNA]</scope>
</reference>
<evidence type="ECO:0000313" key="7">
    <source>
        <dbReference type="EMBL" id="SMD66057.1"/>
    </source>
</evidence>
<dbReference type="InterPro" id="IPR029063">
    <property type="entry name" value="SAM-dependent_MTases_sf"/>
</dbReference>
<dbReference type="InterPro" id="IPR036086">
    <property type="entry name" value="ParB/Sulfiredoxin_sf"/>
</dbReference>
<dbReference type="Proteomes" id="UP000194439">
    <property type="component" value="Unassembled WGS sequence"/>
</dbReference>
<dbReference type="CDD" id="cd16401">
    <property type="entry name" value="ParB_N_like_MT"/>
    <property type="match status" value="1"/>
</dbReference>
<keyword evidence="5" id="KW-0680">Restriction system</keyword>
<dbReference type="SUPFAM" id="SSF110849">
    <property type="entry name" value="ParB/Sulfiredoxin"/>
    <property type="match status" value="1"/>
</dbReference>
<dbReference type="Pfam" id="PF02195">
    <property type="entry name" value="ParB_N"/>
    <property type="match status" value="1"/>
</dbReference>
<evidence type="ECO:0000256" key="4">
    <source>
        <dbReference type="ARBA" id="ARBA00022691"/>
    </source>
</evidence>
<dbReference type="PROSITE" id="PS00092">
    <property type="entry name" value="N6_MTASE"/>
    <property type="match status" value="1"/>
</dbReference>
<feature type="domain" description="ParB-like N-terminal" evidence="6">
    <location>
        <begin position="4"/>
        <end position="93"/>
    </location>
</feature>
<dbReference type="SUPFAM" id="SSF53335">
    <property type="entry name" value="S-adenosyl-L-methionine-dependent methyltransferases"/>
    <property type="match status" value="1"/>
</dbReference>
<dbReference type="GO" id="GO:0003677">
    <property type="term" value="F:DNA binding"/>
    <property type="evidence" value="ECO:0007669"/>
    <property type="project" value="InterPro"/>
</dbReference>
<organism evidence="7 8">
    <name type="scientific">Bacillus mobilis</name>
    <dbReference type="NCBI Taxonomy" id="2026190"/>
    <lineage>
        <taxon>Bacteria</taxon>
        <taxon>Bacillati</taxon>
        <taxon>Bacillota</taxon>
        <taxon>Bacilli</taxon>
        <taxon>Bacillales</taxon>
        <taxon>Bacillaceae</taxon>
        <taxon>Bacillus</taxon>
        <taxon>Bacillus cereus group</taxon>
    </lineage>
</organism>
<dbReference type="PIRSF" id="PIRSF036758">
    <property type="entry name" value="Aden_M_ParB"/>
    <property type="match status" value="1"/>
</dbReference>
<evidence type="ECO:0000256" key="3">
    <source>
        <dbReference type="ARBA" id="ARBA00022679"/>
    </source>
</evidence>
<evidence type="ECO:0000259" key="6">
    <source>
        <dbReference type="SMART" id="SM00470"/>
    </source>
</evidence>
<dbReference type="EMBL" id="FWZD01000018">
    <property type="protein sequence ID" value="SMD66057.1"/>
    <property type="molecule type" value="Genomic_DNA"/>
</dbReference>
<dbReference type="RefSeq" id="WP_088027186.1">
    <property type="nucleotide sequence ID" value="NZ_FWZD01000018.1"/>
</dbReference>
<dbReference type="EC" id="2.1.1.72" evidence="7"/>
<keyword evidence="3 7" id="KW-0808">Transferase</keyword>
<protein>
    <submittedName>
        <fullName evidence="7">Modification methylase DpnIIB</fullName>
        <ecNumber evidence="7">2.1.1.72</ecNumber>
    </submittedName>
</protein>
<evidence type="ECO:0000256" key="5">
    <source>
        <dbReference type="ARBA" id="ARBA00022747"/>
    </source>
</evidence>
<dbReference type="Gene3D" id="3.40.50.150">
    <property type="entry name" value="Vaccinia Virus protein VP39"/>
    <property type="match status" value="1"/>
</dbReference>
<evidence type="ECO:0000256" key="1">
    <source>
        <dbReference type="ARBA" id="ARBA00006594"/>
    </source>
</evidence>
<dbReference type="PRINTS" id="PR00506">
    <property type="entry name" value="D21N6MTFRASE"/>
</dbReference>
<dbReference type="AlphaFoldDB" id="A0A1Y5YWD2"/>
<accession>A0A1Y5YWD2</accession>
<name>A0A1Y5YWD2_9BACI</name>
<comment type="similarity">
    <text evidence="1">Belongs to the N(4)/N(6)-methyltransferase family.</text>
</comment>
<dbReference type="SMART" id="SM00470">
    <property type="entry name" value="ParB"/>
    <property type="match status" value="1"/>
</dbReference>
<evidence type="ECO:0000313" key="8">
    <source>
        <dbReference type="Proteomes" id="UP000194439"/>
    </source>
</evidence>
<dbReference type="InterPro" id="IPR003115">
    <property type="entry name" value="ParB_N"/>
</dbReference>
<gene>
    <name evidence="7" type="primary">dpnA</name>
    <name evidence="7" type="ORF">BACERE00185_00095</name>
</gene>
<dbReference type="InterPro" id="IPR002941">
    <property type="entry name" value="DNA_methylase_N4/N6"/>
</dbReference>
<dbReference type="Gene3D" id="3.90.1530.10">
    <property type="entry name" value="Conserved hypothetical protein from pyrococcus furiosus pfu- 392566-001, ParB domain"/>
    <property type="match status" value="1"/>
</dbReference>
<evidence type="ECO:0000256" key="2">
    <source>
        <dbReference type="ARBA" id="ARBA00022603"/>
    </source>
</evidence>
<keyword evidence="4" id="KW-0949">S-adenosyl-L-methionine</keyword>
<dbReference type="InterPro" id="IPR002052">
    <property type="entry name" value="DNA_methylase_N6_adenine_CS"/>
</dbReference>
<dbReference type="Pfam" id="PF01555">
    <property type="entry name" value="N6_N4_Mtase"/>
    <property type="match status" value="1"/>
</dbReference>